<protein>
    <recommendedName>
        <fullName evidence="3">Queuosine 5'-phosphate N-glycosylase/hydrolase</fullName>
    </recommendedName>
    <alternativeName>
        <fullName evidence="4">Queuosine-nucleotide N-glycosylase/hydrolase</fullName>
    </alternativeName>
</protein>
<evidence type="ECO:0000313" key="6">
    <source>
        <dbReference type="EMBL" id="OGZ58448.1"/>
    </source>
</evidence>
<organism evidence="6 7">
    <name type="scientific">Candidatus Spechtbacteria bacterium RIFCSPHIGHO2_01_FULL_43_30</name>
    <dbReference type="NCBI Taxonomy" id="1802158"/>
    <lineage>
        <taxon>Bacteria</taxon>
        <taxon>Candidatus Spechtiibacteriota</taxon>
    </lineage>
</organism>
<keyword evidence="1" id="KW-0378">Hydrolase</keyword>
<accession>A0A1G2H930</accession>
<evidence type="ECO:0000313" key="7">
    <source>
        <dbReference type="Proteomes" id="UP000177932"/>
    </source>
</evidence>
<dbReference type="InterPro" id="IPR019438">
    <property type="entry name" value="Q_salvage"/>
</dbReference>
<dbReference type="PANTHER" id="PTHR21314">
    <property type="entry name" value="QUEUOSINE 5'-PHOSPHATE N-GLYCOSYLASE_HYDROLASE-RELATED"/>
    <property type="match status" value="1"/>
</dbReference>
<comment type="similarity">
    <text evidence="2">Belongs to the QNG1 protein family.</text>
</comment>
<dbReference type="STRING" id="1802158.A2827_01930"/>
<reference evidence="6 7" key="1">
    <citation type="journal article" date="2016" name="Nat. Commun.">
        <title>Thousands of microbial genomes shed light on interconnected biogeochemical processes in an aquifer system.</title>
        <authorList>
            <person name="Anantharaman K."/>
            <person name="Brown C.T."/>
            <person name="Hug L.A."/>
            <person name="Sharon I."/>
            <person name="Castelle C.J."/>
            <person name="Probst A.J."/>
            <person name="Thomas B.C."/>
            <person name="Singh A."/>
            <person name="Wilkins M.J."/>
            <person name="Karaoz U."/>
            <person name="Brodie E.L."/>
            <person name="Williams K.H."/>
            <person name="Hubbard S.S."/>
            <person name="Banfield J.F."/>
        </authorList>
    </citation>
    <scope>NUCLEOTIDE SEQUENCE [LARGE SCALE GENOMIC DNA]</scope>
</reference>
<dbReference type="Proteomes" id="UP000177932">
    <property type="component" value="Unassembled WGS sequence"/>
</dbReference>
<evidence type="ECO:0000256" key="3">
    <source>
        <dbReference type="ARBA" id="ARBA00035306"/>
    </source>
</evidence>
<evidence type="ECO:0000256" key="1">
    <source>
        <dbReference type="ARBA" id="ARBA00022801"/>
    </source>
</evidence>
<dbReference type="GO" id="GO:0016787">
    <property type="term" value="F:hydrolase activity"/>
    <property type="evidence" value="ECO:0007669"/>
    <property type="project" value="UniProtKB-KW"/>
</dbReference>
<evidence type="ECO:0000256" key="4">
    <source>
        <dbReference type="ARBA" id="ARBA00035393"/>
    </source>
</evidence>
<name>A0A1G2H930_9BACT</name>
<dbReference type="AlphaFoldDB" id="A0A1G2H930"/>
<evidence type="ECO:0000256" key="5">
    <source>
        <dbReference type="ARBA" id="ARBA00048204"/>
    </source>
</evidence>
<dbReference type="EMBL" id="MHOD01000007">
    <property type="protein sequence ID" value="OGZ58448.1"/>
    <property type="molecule type" value="Genomic_DNA"/>
</dbReference>
<comment type="catalytic activity">
    <reaction evidence="5">
        <text>queuosine 5'-phosphate + H2O = queuine + D-ribose 5-phosphate</text>
        <dbReference type="Rhea" id="RHEA:75387"/>
        <dbReference type="ChEBI" id="CHEBI:15377"/>
        <dbReference type="ChEBI" id="CHEBI:17433"/>
        <dbReference type="ChEBI" id="CHEBI:78346"/>
        <dbReference type="ChEBI" id="CHEBI:194371"/>
    </reaction>
    <physiologicalReaction direction="left-to-right" evidence="5">
        <dbReference type="Rhea" id="RHEA:75388"/>
    </physiologicalReaction>
</comment>
<comment type="caution">
    <text evidence="6">The sequence shown here is derived from an EMBL/GenBank/DDBJ whole genome shotgun (WGS) entry which is preliminary data.</text>
</comment>
<dbReference type="Pfam" id="PF10343">
    <property type="entry name" value="Q_salvage"/>
    <property type="match status" value="1"/>
</dbReference>
<evidence type="ECO:0000256" key="2">
    <source>
        <dbReference type="ARBA" id="ARBA00035119"/>
    </source>
</evidence>
<sequence>MNPYTESIRLAWENHNRDLVRGYNHVNVNRDKLDEFAANLATKDFELPSWRAPVFPQDDDENFLRFIFVANSINYCFTDFKTGMKFDMEYPEGVLWQGSFAMTACLKRAVDNGMPILNPAFLKEITLPEVEVIFVHKDTRIPMKESRLQQLRLLGEDMQRNGFNDFADVFKTSDYYVWRESGDCILKILEKFQSYEDFRIYEDLETRKACVLKFQKRAQLLAMIYHGRAVSSKGKLQPIRDPESIGPISDYQVPNALRGPDVGVLEYSKDLTRRIAEGKEIKENSIVEVSIRAKTVEVMQELLLLINWLRPQDKQITMAELDYYIWRVGRKSGMLHHYTYTTAY</sequence>
<gene>
    <name evidence="6" type="ORF">A2827_01930</name>
</gene>
<dbReference type="GO" id="GO:0006400">
    <property type="term" value="P:tRNA modification"/>
    <property type="evidence" value="ECO:0007669"/>
    <property type="project" value="TreeGrafter"/>
</dbReference>
<dbReference type="PANTHER" id="PTHR21314:SF0">
    <property type="entry name" value="QUEUOSINE 5'-PHOSPHATE N-GLYCOSYLASE_HYDROLASE"/>
    <property type="match status" value="1"/>
</dbReference>
<proteinExistence type="inferred from homology"/>